<evidence type="ECO:0000256" key="1">
    <source>
        <dbReference type="SAM" id="MobiDB-lite"/>
    </source>
</evidence>
<feature type="transmembrane region" description="Helical" evidence="2">
    <location>
        <begin position="74"/>
        <end position="98"/>
    </location>
</feature>
<feature type="compositionally biased region" description="Low complexity" evidence="1">
    <location>
        <begin position="852"/>
        <end position="861"/>
    </location>
</feature>
<feature type="chain" id="PRO_5011999843" evidence="3">
    <location>
        <begin position="16"/>
        <end position="861"/>
    </location>
</feature>
<keyword evidence="2" id="KW-0812">Transmembrane</keyword>
<feature type="compositionally biased region" description="Polar residues" evidence="1">
    <location>
        <begin position="815"/>
        <end position="827"/>
    </location>
</feature>
<dbReference type="InParanoid" id="A2DER6"/>
<evidence type="ECO:0000256" key="3">
    <source>
        <dbReference type="SAM" id="SignalP"/>
    </source>
</evidence>
<evidence type="ECO:0000313" key="5">
    <source>
        <dbReference type="Proteomes" id="UP000001542"/>
    </source>
</evidence>
<feature type="transmembrane region" description="Helical" evidence="2">
    <location>
        <begin position="729"/>
        <end position="754"/>
    </location>
</feature>
<name>A2DER6_TRIV3</name>
<accession>A2DER6</accession>
<dbReference type="AlphaFoldDB" id="A2DER6"/>
<keyword evidence="5" id="KW-1185">Reference proteome</keyword>
<dbReference type="Proteomes" id="UP000001542">
    <property type="component" value="Unassembled WGS sequence"/>
</dbReference>
<dbReference type="KEGG" id="tva:5466741"/>
<gene>
    <name evidence="4" type="ORF">TVAG_283620</name>
</gene>
<dbReference type="VEuPathDB" id="TrichDB:TVAGG3_0576940"/>
<dbReference type="VEuPathDB" id="TrichDB:TVAG_283620"/>
<proteinExistence type="predicted"/>
<evidence type="ECO:0000313" key="4">
    <source>
        <dbReference type="EMBL" id="EAY21193.1"/>
    </source>
</evidence>
<sequence length="861" mass="96194">MLLLLLSLTRSIVKNYDIPSVFKFGQNMLDGTKKTFSWKSGLYVGTNDWPFKPGYYHNYQWLDNYHLGFLADGFTFFVIAAVIFLVCSIFGFISYYCFNDKRSGKSKCICILALVFMFLTTILVISCIILVVVASADKVSMDQSASGSPMSNIYQHLTTVQTSFASGIETIGSSDNTRNIYQWMNNFETDLNRADTARAELPNISLEKTLALKSYTDNLKALDEAYNAFKQQFEANTNGIQNGPNLVNSIYGYEQLNYSDLLQPLTDRKETDQMYLDGVCSRTNDLIFLQNSLNEYITMHQKLKGYVKSLTDSILVLNSRGVPAMKNWVDEEFSAFVDAFKVTDNKDTDSFGNHMKSYDGGTKTFLIVSIIGAVLAIGGLVMIIVFVLAPKMNIAIAAFICGIGFMILCFGIGASFGTTNFYISSDDHLNNSFSDKNASDKNQFAYYNIFVCPYDSIIESFNYLETQTEESFPGFISSYIHYSNYTDQIGQLITEIIDKKLLTVNNGAIPFYVGTVNNPRYNASYQPRSPPQTKQISALDDTFGELEPKDGNNFEYTKVLTAVFTYTSSPFVDLKDTYEKVKAQCSINGKDVAEVKAQITSCKDNVSDEATKTAVNTIESNAFFRTISSKEDYKALYYYVKNVHAFYQADNSISSTIRKFFAQNMNKVHNTLVDLYNLNRTYIQPNVQNGTAWYKFDSASKQITTQSCAKLAEQYSDMRESVYEKSANYIGSAAMLGLFALIAYVISMLFAVFFKLSWGNRMSKDTSSGSYSYSSKADSKKKKEEEKKKEKDSDSSSFSEEAPRLSQHGMASQRGLASQRPSTQRGMASQRGLASNRGFAGVPPSRGGNRGGSSSSSSSYT</sequence>
<protein>
    <submittedName>
        <fullName evidence="4">Uncharacterized protein</fullName>
    </submittedName>
</protein>
<dbReference type="EMBL" id="DS113192">
    <property type="protein sequence ID" value="EAY21193.1"/>
    <property type="molecule type" value="Genomic_DNA"/>
</dbReference>
<feature type="compositionally biased region" description="Low complexity" evidence="1">
    <location>
        <begin position="765"/>
        <end position="776"/>
    </location>
</feature>
<feature type="region of interest" description="Disordered" evidence="1">
    <location>
        <begin position="764"/>
        <end position="861"/>
    </location>
</feature>
<organism evidence="4 5">
    <name type="scientific">Trichomonas vaginalis (strain ATCC PRA-98 / G3)</name>
    <dbReference type="NCBI Taxonomy" id="412133"/>
    <lineage>
        <taxon>Eukaryota</taxon>
        <taxon>Metamonada</taxon>
        <taxon>Parabasalia</taxon>
        <taxon>Trichomonadida</taxon>
        <taxon>Trichomonadidae</taxon>
        <taxon>Trichomonas</taxon>
    </lineage>
</organism>
<feature type="transmembrane region" description="Helical" evidence="2">
    <location>
        <begin position="110"/>
        <end position="134"/>
    </location>
</feature>
<feature type="compositionally biased region" description="Basic and acidic residues" evidence="1">
    <location>
        <begin position="777"/>
        <end position="794"/>
    </location>
</feature>
<feature type="transmembrane region" description="Helical" evidence="2">
    <location>
        <begin position="365"/>
        <end position="389"/>
    </location>
</feature>
<dbReference type="SMR" id="A2DER6"/>
<dbReference type="RefSeq" id="XP_001582179.1">
    <property type="nucleotide sequence ID" value="XM_001582129.1"/>
</dbReference>
<keyword evidence="2" id="KW-0472">Membrane</keyword>
<reference evidence="4" key="2">
    <citation type="journal article" date="2007" name="Science">
        <title>Draft genome sequence of the sexually transmitted pathogen Trichomonas vaginalis.</title>
        <authorList>
            <person name="Carlton J.M."/>
            <person name="Hirt R.P."/>
            <person name="Silva J.C."/>
            <person name="Delcher A.L."/>
            <person name="Schatz M."/>
            <person name="Zhao Q."/>
            <person name="Wortman J.R."/>
            <person name="Bidwell S.L."/>
            <person name="Alsmark U.C.M."/>
            <person name="Besteiro S."/>
            <person name="Sicheritz-Ponten T."/>
            <person name="Noel C.J."/>
            <person name="Dacks J.B."/>
            <person name="Foster P.G."/>
            <person name="Simillion C."/>
            <person name="Van de Peer Y."/>
            <person name="Miranda-Saavedra D."/>
            <person name="Barton G.J."/>
            <person name="Westrop G.D."/>
            <person name="Mueller S."/>
            <person name="Dessi D."/>
            <person name="Fiori P.L."/>
            <person name="Ren Q."/>
            <person name="Paulsen I."/>
            <person name="Zhang H."/>
            <person name="Bastida-Corcuera F.D."/>
            <person name="Simoes-Barbosa A."/>
            <person name="Brown M.T."/>
            <person name="Hayes R.D."/>
            <person name="Mukherjee M."/>
            <person name="Okumura C.Y."/>
            <person name="Schneider R."/>
            <person name="Smith A.J."/>
            <person name="Vanacova S."/>
            <person name="Villalvazo M."/>
            <person name="Haas B.J."/>
            <person name="Pertea M."/>
            <person name="Feldblyum T.V."/>
            <person name="Utterback T.R."/>
            <person name="Shu C.L."/>
            <person name="Osoegawa K."/>
            <person name="de Jong P.J."/>
            <person name="Hrdy I."/>
            <person name="Horvathova L."/>
            <person name="Zubacova Z."/>
            <person name="Dolezal P."/>
            <person name="Malik S.B."/>
            <person name="Logsdon J.M. Jr."/>
            <person name="Henze K."/>
            <person name="Gupta A."/>
            <person name="Wang C.C."/>
            <person name="Dunne R.L."/>
            <person name="Upcroft J.A."/>
            <person name="Upcroft P."/>
            <person name="White O."/>
            <person name="Salzberg S.L."/>
            <person name="Tang P."/>
            <person name="Chiu C.-H."/>
            <person name="Lee Y.-S."/>
            <person name="Embley T.M."/>
            <person name="Coombs G.H."/>
            <person name="Mottram J.C."/>
            <person name="Tachezy J."/>
            <person name="Fraser-Liggett C.M."/>
            <person name="Johnson P.J."/>
        </authorList>
    </citation>
    <scope>NUCLEOTIDE SEQUENCE [LARGE SCALE GENOMIC DNA]</scope>
    <source>
        <strain evidence="4">G3</strain>
    </source>
</reference>
<feature type="signal peptide" evidence="3">
    <location>
        <begin position="1"/>
        <end position="15"/>
    </location>
</feature>
<keyword evidence="3" id="KW-0732">Signal</keyword>
<evidence type="ECO:0000256" key="2">
    <source>
        <dbReference type="SAM" id="Phobius"/>
    </source>
</evidence>
<keyword evidence="2" id="KW-1133">Transmembrane helix</keyword>
<reference evidence="4" key="1">
    <citation type="submission" date="2006-10" db="EMBL/GenBank/DDBJ databases">
        <authorList>
            <person name="Amadeo P."/>
            <person name="Zhao Q."/>
            <person name="Wortman J."/>
            <person name="Fraser-Liggett C."/>
            <person name="Carlton J."/>
        </authorList>
    </citation>
    <scope>NUCLEOTIDE SEQUENCE</scope>
    <source>
        <strain evidence="4">G3</strain>
    </source>
</reference>
<feature type="transmembrane region" description="Helical" evidence="2">
    <location>
        <begin position="396"/>
        <end position="416"/>
    </location>
</feature>